<organism evidence="2 3">
    <name type="scientific">Vibrio anguillarum</name>
    <name type="common">Listonella anguillarum</name>
    <dbReference type="NCBI Taxonomy" id="55601"/>
    <lineage>
        <taxon>Bacteria</taxon>
        <taxon>Pseudomonadati</taxon>
        <taxon>Pseudomonadota</taxon>
        <taxon>Gammaproteobacteria</taxon>
        <taxon>Vibrionales</taxon>
        <taxon>Vibrionaceae</taxon>
        <taxon>Vibrio</taxon>
    </lineage>
</organism>
<reference evidence="2 3" key="1">
    <citation type="journal article" date="2021" name="PeerJ">
        <title>Analysis of 44 Vibrio anguillarum genomes reveals high genetic diversity.</title>
        <authorList>
            <person name="Hansen M.J."/>
            <person name="Dalsgaard I."/>
        </authorList>
    </citation>
    <scope>NUCLEOTIDE SEQUENCE [LARGE SCALE GENOMIC DNA]</scope>
    <source>
        <strain evidence="2 3">040915-1/1B</strain>
    </source>
</reference>
<name>A0ABR9ZD42_VIBAN</name>
<protein>
    <recommendedName>
        <fullName evidence="1">Uncharacterized protein YhfZ C-terminal domain-containing protein</fullName>
    </recommendedName>
</protein>
<dbReference type="Pfam" id="PF14503">
    <property type="entry name" value="YhfZ_C"/>
    <property type="match status" value="1"/>
</dbReference>
<dbReference type="Gene3D" id="3.40.190.10">
    <property type="entry name" value="Periplasmic binding protein-like II"/>
    <property type="match status" value="1"/>
</dbReference>
<accession>A0ABR9ZD42</accession>
<comment type="caution">
    <text evidence="2">The sequence shown here is derived from an EMBL/GenBank/DDBJ whole genome shotgun (WGS) entry which is preliminary data.</text>
</comment>
<evidence type="ECO:0000259" key="1">
    <source>
        <dbReference type="Pfam" id="PF14503"/>
    </source>
</evidence>
<sequence>PACRDASEVVILANGASTHITTLLRKLIRMDQLIKHQRAVVNGEITPSY</sequence>
<feature type="domain" description="Uncharacterised protein YhfZ C-terminal" evidence="1">
    <location>
        <begin position="3"/>
        <end position="49"/>
    </location>
</feature>
<dbReference type="EMBL" id="RDPI01000508">
    <property type="protein sequence ID" value="MBF4376029.1"/>
    <property type="molecule type" value="Genomic_DNA"/>
</dbReference>
<dbReference type="RefSeq" id="WP_272872020.1">
    <property type="nucleotide sequence ID" value="NZ_RDPI01000508.1"/>
</dbReference>
<gene>
    <name evidence="2" type="ORF">EAY46_23875</name>
</gene>
<evidence type="ECO:0000313" key="3">
    <source>
        <dbReference type="Proteomes" id="UP000726136"/>
    </source>
</evidence>
<evidence type="ECO:0000313" key="2">
    <source>
        <dbReference type="EMBL" id="MBF4376029.1"/>
    </source>
</evidence>
<proteinExistence type="predicted"/>
<keyword evidence="3" id="KW-1185">Reference proteome</keyword>
<feature type="non-terminal residue" evidence="2">
    <location>
        <position position="1"/>
    </location>
</feature>
<dbReference type="SUPFAM" id="SSF53850">
    <property type="entry name" value="Periplasmic binding protein-like II"/>
    <property type="match status" value="1"/>
</dbReference>
<dbReference type="InterPro" id="IPR032791">
    <property type="entry name" value="YhfZ_C"/>
</dbReference>
<dbReference type="Proteomes" id="UP000726136">
    <property type="component" value="Unassembled WGS sequence"/>
</dbReference>